<dbReference type="InterPro" id="IPR057934">
    <property type="entry name" value="KOW_Spt5_7"/>
</dbReference>
<organism evidence="13 14">
    <name type="scientific">Capsicum annuum</name>
    <name type="common">Capsicum pepper</name>
    <dbReference type="NCBI Taxonomy" id="4072"/>
    <lineage>
        <taxon>Eukaryota</taxon>
        <taxon>Viridiplantae</taxon>
        <taxon>Streptophyta</taxon>
        <taxon>Embryophyta</taxon>
        <taxon>Tracheophyta</taxon>
        <taxon>Spermatophyta</taxon>
        <taxon>Magnoliopsida</taxon>
        <taxon>eudicotyledons</taxon>
        <taxon>Gunneridae</taxon>
        <taxon>Pentapetalae</taxon>
        <taxon>asterids</taxon>
        <taxon>lamiids</taxon>
        <taxon>Solanales</taxon>
        <taxon>Solanaceae</taxon>
        <taxon>Solanoideae</taxon>
        <taxon>Capsiceae</taxon>
        <taxon>Capsicum</taxon>
    </lineage>
</organism>
<dbReference type="CDD" id="cd09888">
    <property type="entry name" value="NGN_Euk"/>
    <property type="match status" value="1"/>
</dbReference>
<dbReference type="PIRSF" id="PIRSF036945">
    <property type="entry name" value="Spt5"/>
    <property type="match status" value="1"/>
</dbReference>
<evidence type="ECO:0000313" key="13">
    <source>
        <dbReference type="EMBL" id="PHT74783.1"/>
    </source>
</evidence>
<dbReference type="OMA" id="YPVGYMN"/>
<dbReference type="InterPro" id="IPR014722">
    <property type="entry name" value="Rib_uL2_dom2"/>
</dbReference>
<feature type="domain" description="KOW" evidence="12">
    <location>
        <begin position="455"/>
        <end position="482"/>
    </location>
</feature>
<feature type="compositionally biased region" description="Acidic residues" evidence="11">
    <location>
        <begin position="7"/>
        <end position="27"/>
    </location>
</feature>
<evidence type="ECO:0000256" key="1">
    <source>
        <dbReference type="ARBA" id="ARBA00004123"/>
    </source>
</evidence>
<dbReference type="GO" id="GO:0006357">
    <property type="term" value="P:regulation of transcription by RNA polymerase II"/>
    <property type="evidence" value="ECO:0007669"/>
    <property type="project" value="InterPro"/>
</dbReference>
<dbReference type="InterPro" id="IPR017071">
    <property type="entry name" value="TF_Spt5_eukaryote"/>
</dbReference>
<dbReference type="Pfam" id="PF23037">
    <property type="entry name" value="KOWx_SPT5"/>
    <property type="match status" value="1"/>
</dbReference>
<dbReference type="AlphaFoldDB" id="A0A2G2YYI3"/>
<keyword evidence="3" id="KW-0678">Repressor</keyword>
<dbReference type="Gramene" id="PHT74783">
    <property type="protein sequence ID" value="PHT74783"/>
    <property type="gene ID" value="T459_22060"/>
</dbReference>
<evidence type="ECO:0000256" key="11">
    <source>
        <dbReference type="SAM" id="MobiDB-lite"/>
    </source>
</evidence>
<dbReference type="GO" id="GO:0003729">
    <property type="term" value="F:mRNA binding"/>
    <property type="evidence" value="ECO:0000318"/>
    <property type="project" value="GO_Central"/>
</dbReference>
<feature type="region of interest" description="Disordered" evidence="11">
    <location>
        <begin position="653"/>
        <end position="675"/>
    </location>
</feature>
<dbReference type="GO" id="GO:0006368">
    <property type="term" value="P:transcription elongation by RNA polymerase II"/>
    <property type="evidence" value="ECO:0000318"/>
    <property type="project" value="GO_Central"/>
</dbReference>
<dbReference type="InterPro" id="IPR041973">
    <property type="entry name" value="KOW_Spt5_1"/>
</dbReference>
<dbReference type="Pfam" id="PF11942">
    <property type="entry name" value="Spt5_N"/>
    <property type="match status" value="1"/>
</dbReference>
<evidence type="ECO:0000256" key="8">
    <source>
        <dbReference type="ARBA" id="ARBA00023163"/>
    </source>
</evidence>
<dbReference type="PANTHER" id="PTHR11125:SF7">
    <property type="entry name" value="TRANSCRIPTION ELONGATION FACTOR SPT5"/>
    <property type="match status" value="1"/>
</dbReference>
<proteinExistence type="inferred from homology"/>
<feature type="domain" description="KOW" evidence="12">
    <location>
        <begin position="403"/>
        <end position="430"/>
    </location>
</feature>
<dbReference type="CDD" id="cd06081">
    <property type="entry name" value="KOW_Spt5_1"/>
    <property type="match status" value="1"/>
</dbReference>
<keyword evidence="5" id="KW-0677">Repeat</keyword>
<dbReference type="InterPro" id="IPR039385">
    <property type="entry name" value="NGN_Euk"/>
</dbReference>
<evidence type="ECO:0000256" key="3">
    <source>
        <dbReference type="ARBA" id="ARBA00022491"/>
    </source>
</evidence>
<dbReference type="CDD" id="cd06086">
    <property type="entry name" value="KOW_Spt5_6"/>
    <property type="match status" value="1"/>
</dbReference>
<protein>
    <recommendedName>
        <fullName evidence="10">Transcription elongation factor SPT5</fullName>
    </recommendedName>
</protein>
<evidence type="ECO:0000256" key="10">
    <source>
        <dbReference type="PIRNR" id="PIRNR036945"/>
    </source>
</evidence>
<dbReference type="CDD" id="cd06083">
    <property type="entry name" value="KOW_Spt5_3"/>
    <property type="match status" value="1"/>
</dbReference>
<dbReference type="InterPro" id="IPR005100">
    <property type="entry name" value="NGN-domain"/>
</dbReference>
<feature type="domain" description="KOW" evidence="12">
    <location>
        <begin position="942"/>
        <end position="969"/>
    </location>
</feature>
<dbReference type="Pfam" id="PF23042">
    <property type="entry name" value="KOW1_SPT5"/>
    <property type="match status" value="1"/>
</dbReference>
<name>A0A2G2YYI3_CAPAN</name>
<dbReference type="InterPro" id="IPR041976">
    <property type="entry name" value="KOW_Spt5_3"/>
</dbReference>
<dbReference type="STRING" id="4072.A0A2G2YYI3"/>
<evidence type="ECO:0000259" key="12">
    <source>
        <dbReference type="SMART" id="SM00739"/>
    </source>
</evidence>
<feature type="domain" description="KOW" evidence="12">
    <location>
        <begin position="579"/>
        <end position="601"/>
    </location>
</feature>
<comment type="subcellular location">
    <subcellularLocation>
        <location evidence="1 10">Nucleus</location>
    </subcellularLocation>
</comment>
<dbReference type="GO" id="GO:0032044">
    <property type="term" value="C:DSIF complex"/>
    <property type="evidence" value="ECO:0000318"/>
    <property type="project" value="GO_Central"/>
</dbReference>
<dbReference type="EMBL" id="AYRZ02000008">
    <property type="protein sequence ID" value="PHT74783.1"/>
    <property type="molecule type" value="Genomic_DNA"/>
</dbReference>
<dbReference type="InterPro" id="IPR057936">
    <property type="entry name" value="KOWx_Spt5"/>
</dbReference>
<dbReference type="Gene3D" id="2.30.30.30">
    <property type="match status" value="2"/>
</dbReference>
<keyword evidence="8 10" id="KW-0804">Transcription</keyword>
<gene>
    <name evidence="13" type="ORF">T459_22060</name>
</gene>
<keyword evidence="6" id="KW-0805">Transcription regulation</keyword>
<dbReference type="CDD" id="cd06084">
    <property type="entry name" value="KOW_Spt5_4"/>
    <property type="match status" value="1"/>
</dbReference>
<dbReference type="InterPro" id="IPR005824">
    <property type="entry name" value="KOW"/>
</dbReference>
<evidence type="ECO:0000256" key="2">
    <source>
        <dbReference type="ARBA" id="ARBA00006956"/>
    </source>
</evidence>
<dbReference type="InterPro" id="IPR057935">
    <property type="entry name" value="KOW_Spt5_6_plant"/>
</dbReference>
<feature type="domain" description="KOW" evidence="12">
    <location>
        <begin position="250"/>
        <end position="277"/>
    </location>
</feature>
<keyword evidence="4" id="KW-0597">Phosphoprotein</keyword>
<evidence type="ECO:0000256" key="6">
    <source>
        <dbReference type="ARBA" id="ARBA00023015"/>
    </source>
</evidence>
<dbReference type="Pfam" id="PF03439">
    <property type="entry name" value="Spt5-NGN"/>
    <property type="match status" value="1"/>
</dbReference>
<dbReference type="InterPro" id="IPR039659">
    <property type="entry name" value="SPT5"/>
</dbReference>
<evidence type="ECO:0000256" key="7">
    <source>
        <dbReference type="ARBA" id="ARBA00023159"/>
    </source>
</evidence>
<dbReference type="InterPro" id="IPR008991">
    <property type="entry name" value="Translation_prot_SH3-like_sf"/>
</dbReference>
<dbReference type="Pfam" id="PF23038">
    <property type="entry name" value="KOW6_SPT51-2"/>
    <property type="match status" value="1"/>
</dbReference>
<feature type="region of interest" description="Disordered" evidence="11">
    <location>
        <begin position="844"/>
        <end position="872"/>
    </location>
</feature>
<dbReference type="Pfam" id="PF23291">
    <property type="entry name" value="KOW4_SPT5"/>
    <property type="match status" value="1"/>
</dbReference>
<dbReference type="Pfam" id="PF23287">
    <property type="entry name" value="KOW7_SPT5"/>
    <property type="match status" value="1"/>
</dbReference>
<dbReference type="SUPFAM" id="SSF50104">
    <property type="entry name" value="Translation proteins SH3-like domain"/>
    <property type="match status" value="1"/>
</dbReference>
<keyword evidence="9 10" id="KW-0539">Nucleus</keyword>
<dbReference type="Gene3D" id="3.30.70.940">
    <property type="entry name" value="NusG, N-terminal domain"/>
    <property type="match status" value="1"/>
</dbReference>
<dbReference type="GO" id="GO:0003746">
    <property type="term" value="F:translation elongation factor activity"/>
    <property type="evidence" value="ECO:0007669"/>
    <property type="project" value="UniProtKB-KW"/>
</dbReference>
<reference evidence="13 14" key="1">
    <citation type="journal article" date="2014" name="Nat. Genet.">
        <title>Genome sequence of the hot pepper provides insights into the evolution of pungency in Capsicum species.</title>
        <authorList>
            <person name="Kim S."/>
            <person name="Park M."/>
            <person name="Yeom S.I."/>
            <person name="Kim Y.M."/>
            <person name="Lee J.M."/>
            <person name="Lee H.A."/>
            <person name="Seo E."/>
            <person name="Choi J."/>
            <person name="Cheong K."/>
            <person name="Kim K.T."/>
            <person name="Jung K."/>
            <person name="Lee G.W."/>
            <person name="Oh S.K."/>
            <person name="Bae C."/>
            <person name="Kim S.B."/>
            <person name="Lee H.Y."/>
            <person name="Kim S.Y."/>
            <person name="Kim M.S."/>
            <person name="Kang B.C."/>
            <person name="Jo Y.D."/>
            <person name="Yang H.B."/>
            <person name="Jeong H.J."/>
            <person name="Kang W.H."/>
            <person name="Kwon J.K."/>
            <person name="Shin C."/>
            <person name="Lim J.Y."/>
            <person name="Park J.H."/>
            <person name="Huh J.H."/>
            <person name="Kim J.S."/>
            <person name="Kim B.D."/>
            <person name="Cohen O."/>
            <person name="Paran I."/>
            <person name="Suh M.C."/>
            <person name="Lee S.B."/>
            <person name="Kim Y.K."/>
            <person name="Shin Y."/>
            <person name="Noh S.J."/>
            <person name="Park J."/>
            <person name="Seo Y.S."/>
            <person name="Kwon S.Y."/>
            <person name="Kim H.A."/>
            <person name="Park J.M."/>
            <person name="Kim H.J."/>
            <person name="Choi S.B."/>
            <person name="Bosland P.W."/>
            <person name="Reeves G."/>
            <person name="Jo S.H."/>
            <person name="Lee B.W."/>
            <person name="Cho H.T."/>
            <person name="Choi H.S."/>
            <person name="Lee M.S."/>
            <person name="Yu Y."/>
            <person name="Do Choi Y."/>
            <person name="Park B.S."/>
            <person name="van Deynze A."/>
            <person name="Ashrafi H."/>
            <person name="Hill T."/>
            <person name="Kim W.T."/>
            <person name="Pai H.S."/>
            <person name="Ahn H.K."/>
            <person name="Yeam I."/>
            <person name="Giovannoni J.J."/>
            <person name="Rose J.K."/>
            <person name="Sorensen I."/>
            <person name="Lee S.J."/>
            <person name="Kim R.W."/>
            <person name="Choi I.Y."/>
            <person name="Choi B.S."/>
            <person name="Lim J.S."/>
            <person name="Lee Y.H."/>
            <person name="Choi D."/>
        </authorList>
    </citation>
    <scope>NUCLEOTIDE SEQUENCE [LARGE SCALE GENOMIC DNA]</scope>
    <source>
        <strain evidence="14">cv. CM334</strain>
    </source>
</reference>
<feature type="region of interest" description="Disordered" evidence="11">
    <location>
        <begin position="788"/>
        <end position="812"/>
    </location>
</feature>
<dbReference type="Proteomes" id="UP000222542">
    <property type="component" value="Unassembled WGS sequence"/>
</dbReference>
<dbReference type="Pfam" id="PF23284">
    <property type="entry name" value="KOW2_Spt5"/>
    <property type="match status" value="1"/>
</dbReference>
<feature type="compositionally biased region" description="Polar residues" evidence="11">
    <location>
        <begin position="790"/>
        <end position="807"/>
    </location>
</feature>
<dbReference type="PANTHER" id="PTHR11125">
    <property type="entry name" value="SUPPRESSOR OF TY 5"/>
    <property type="match status" value="1"/>
</dbReference>
<keyword evidence="14" id="KW-1185">Reference proteome</keyword>
<evidence type="ECO:0000256" key="4">
    <source>
        <dbReference type="ARBA" id="ARBA00022553"/>
    </source>
</evidence>
<sequence>MARQHDYDDDVDQEEDVYREDEEEEDEGDRRKRRRSNFIDDDDYGVGSGRRRPRSRTASEFFDLEAVVDSDYDEEEDEEDEAHFHSPCNNGAHMVLHDDSYINLMVESSALHMQNSPCPIEDQEEDLEELTRSIQKRYARSAHEEYDDEATDVEQQAFLPSVRDPKLWLIGQERNVAVCLMQKAIDRPELQIRSVVGLDHLQNYIYIEADKVGYVREACKGMHNRYAANIILVPIKEMTDVLTVESKAVDLARDSWVRMKTGTYKEDLAMVVVRVDDMGQRVCVKLIPRIDLQALANKLEGRDVPRNEAVIPRPRLMNIDEAREMNIRVEHKRDTWTSDSFDIIGRMSFKDGFLYKTVAVKSISTQNIHPTFNELVKFCQLGEGGNGDIASGSTLFANRKKCRFMKGECVIVIKGELMDMKGRVEKVEEDIVHVRLDHEDLAVVVFPILLELHKYFEPGNHVKVISGSSEGATVMIGSINGNVVYLVSDSTKETLCVFADDAVESSLVTSGFSRMGKYELHDLVILDNNDFGVIIRVDNEAFQVLKGVPGRPEVALVRLREIMTKIEKKGNAQVHYKNQLAVKDMVKVIEGPCEVSAVEYLFRGVVFIHDCFQLEHAGFVCAKAQSCVLIGGVHGDPFSSRIANLRTLPRVPQSALGSSKGGQPMSCGGRDRGGRGHDSLIGASVKIRLGSFKVSRNLILDNVNASTSFREPFRYGLGSETPSHSSRTLLHSLMTPIRDPGATPIHDGMRTPSLVRAWNPMSPPRFGVLRFPDIHWFTLEKCRDNWEDGNPSSWGGSSSQYQPSTPRSWAYEAPTPGSGNYINTGTPRDNCCVYANSLSFNLPSTPGGQPPMTPSSAYIPGTPGGQPMTPGSGGLDMMSPIGGVDTEGPLLLPAIVVHVRKSNDNTVIGVIREVLADGSCRIALGSSGSGETLIAREIEIVVPNKSDKIRIMGGSQCGATGKLIGVDGTDGIVKVDDTLDVKILDHGRFGQVSACIVVHSNSLNCISCDVNHESVSVNLSFRFLWSFIYLALLRNRKEDINAFLIP</sequence>
<accession>A0A2G2YYI3</accession>
<comment type="similarity">
    <text evidence="2 10">Belongs to the SPT5 family.</text>
</comment>
<evidence type="ECO:0000256" key="9">
    <source>
        <dbReference type="ARBA" id="ARBA00023242"/>
    </source>
</evidence>
<feature type="region of interest" description="Disordered" evidence="11">
    <location>
        <begin position="1"/>
        <end position="58"/>
    </location>
</feature>
<dbReference type="InterPro" id="IPR041975">
    <property type="entry name" value="KOW_Spt5_2"/>
</dbReference>
<dbReference type="InterPro" id="IPR036735">
    <property type="entry name" value="NGN_dom_sf"/>
</dbReference>
<comment type="caution">
    <text evidence="13">The sequence shown here is derived from an EMBL/GenBank/DDBJ whole genome shotgun (WGS) entry which is preliminary data.</text>
</comment>
<reference evidence="13 14" key="2">
    <citation type="journal article" date="2017" name="Genome Biol.">
        <title>New reference genome sequences of hot pepper reveal the massive evolution of plant disease-resistance genes by retroduplication.</title>
        <authorList>
            <person name="Kim S."/>
            <person name="Park J."/>
            <person name="Yeom S.I."/>
            <person name="Kim Y.M."/>
            <person name="Seo E."/>
            <person name="Kim K.T."/>
            <person name="Kim M.S."/>
            <person name="Lee J.M."/>
            <person name="Cheong K."/>
            <person name="Shin H.S."/>
            <person name="Kim S.B."/>
            <person name="Han K."/>
            <person name="Lee J."/>
            <person name="Park M."/>
            <person name="Lee H.A."/>
            <person name="Lee H.Y."/>
            <person name="Lee Y."/>
            <person name="Oh S."/>
            <person name="Lee J.H."/>
            <person name="Choi E."/>
            <person name="Choi E."/>
            <person name="Lee S.E."/>
            <person name="Jeon J."/>
            <person name="Kim H."/>
            <person name="Choi G."/>
            <person name="Song H."/>
            <person name="Lee J."/>
            <person name="Lee S.C."/>
            <person name="Kwon J.K."/>
            <person name="Lee H.Y."/>
            <person name="Koo N."/>
            <person name="Hong Y."/>
            <person name="Kim R.W."/>
            <person name="Kang W.H."/>
            <person name="Huh J.H."/>
            <person name="Kang B.C."/>
            <person name="Yang T.J."/>
            <person name="Lee Y.H."/>
            <person name="Bennetzen J.L."/>
            <person name="Choi D."/>
        </authorList>
    </citation>
    <scope>NUCLEOTIDE SEQUENCE [LARGE SCALE GENOMIC DNA]</scope>
    <source>
        <strain evidence="14">cv. CM334</strain>
    </source>
</reference>
<evidence type="ECO:0000256" key="5">
    <source>
        <dbReference type="ARBA" id="ARBA00022737"/>
    </source>
</evidence>
<dbReference type="InterPro" id="IPR041977">
    <property type="entry name" value="KOW_Spt5_4"/>
</dbReference>
<evidence type="ECO:0000313" key="14">
    <source>
        <dbReference type="Proteomes" id="UP000222542"/>
    </source>
</evidence>
<dbReference type="InterPro" id="IPR022581">
    <property type="entry name" value="Spt5_N"/>
</dbReference>
<dbReference type="SMART" id="SM00739">
    <property type="entry name" value="KOW"/>
    <property type="match status" value="5"/>
</dbReference>
<keyword evidence="7" id="KW-0010">Activator</keyword>
<dbReference type="GO" id="GO:0032784">
    <property type="term" value="P:regulation of DNA-templated transcription elongation"/>
    <property type="evidence" value="ECO:0007669"/>
    <property type="project" value="InterPro"/>
</dbReference>